<dbReference type="Proteomes" id="UP001420932">
    <property type="component" value="Unassembled WGS sequence"/>
</dbReference>
<keyword evidence="2" id="KW-1185">Reference proteome</keyword>
<dbReference type="EMBL" id="JBBNAF010000010">
    <property type="protein sequence ID" value="KAK9107665.1"/>
    <property type="molecule type" value="Genomic_DNA"/>
</dbReference>
<protein>
    <submittedName>
        <fullName evidence="1">Uncharacterized protein</fullName>
    </submittedName>
</protein>
<name>A0AAP0F9D0_9MAGN</name>
<sequence>MASMGTLKDWAEFKNGYALYGSVSTLDGVGWSAVDTNTDQACYFVHGLPGLAWFWGSDDGSNTL</sequence>
<evidence type="ECO:0000313" key="1">
    <source>
        <dbReference type="EMBL" id="KAK9107665.1"/>
    </source>
</evidence>
<reference evidence="1 2" key="1">
    <citation type="submission" date="2024-01" db="EMBL/GenBank/DDBJ databases">
        <title>Genome assemblies of Stephania.</title>
        <authorList>
            <person name="Yang L."/>
        </authorList>
    </citation>
    <scope>NUCLEOTIDE SEQUENCE [LARGE SCALE GENOMIC DNA]</scope>
    <source>
        <strain evidence="1">YNDBR</strain>
        <tissue evidence="1">Leaf</tissue>
    </source>
</reference>
<evidence type="ECO:0000313" key="2">
    <source>
        <dbReference type="Proteomes" id="UP001420932"/>
    </source>
</evidence>
<organism evidence="1 2">
    <name type="scientific">Stephania yunnanensis</name>
    <dbReference type="NCBI Taxonomy" id="152371"/>
    <lineage>
        <taxon>Eukaryota</taxon>
        <taxon>Viridiplantae</taxon>
        <taxon>Streptophyta</taxon>
        <taxon>Embryophyta</taxon>
        <taxon>Tracheophyta</taxon>
        <taxon>Spermatophyta</taxon>
        <taxon>Magnoliopsida</taxon>
        <taxon>Ranunculales</taxon>
        <taxon>Menispermaceae</taxon>
        <taxon>Menispermoideae</taxon>
        <taxon>Cissampelideae</taxon>
        <taxon>Stephania</taxon>
    </lineage>
</organism>
<comment type="caution">
    <text evidence="1">The sequence shown here is derived from an EMBL/GenBank/DDBJ whole genome shotgun (WGS) entry which is preliminary data.</text>
</comment>
<proteinExistence type="predicted"/>
<accession>A0AAP0F9D0</accession>
<dbReference type="AlphaFoldDB" id="A0AAP0F9D0"/>
<gene>
    <name evidence="1" type="ORF">Syun_023676</name>
</gene>